<keyword evidence="7" id="KW-0539">Nucleus</keyword>
<keyword evidence="8" id="KW-0812">Transmembrane</keyword>
<feature type="transmembrane region" description="Helical" evidence="8">
    <location>
        <begin position="207"/>
        <end position="226"/>
    </location>
</feature>
<reference evidence="10 11" key="1">
    <citation type="submission" date="2018-06" db="EMBL/GenBank/DDBJ databases">
        <title>The Genome of Cuscuta australis (Dodder) Provides Insight into the Evolution of Plant Parasitism.</title>
        <authorList>
            <person name="Liu H."/>
        </authorList>
    </citation>
    <scope>NUCLEOTIDE SEQUENCE [LARGE SCALE GENOMIC DNA]</scope>
    <source>
        <strain evidence="11">cv. Yunnan</strain>
        <tissue evidence="10">Vines</tissue>
    </source>
</reference>
<comment type="subcellular location">
    <subcellularLocation>
        <location evidence="2">Nucleus</location>
    </subcellularLocation>
</comment>
<dbReference type="PANTHER" id="PTHR22930:SF190">
    <property type="entry name" value="OS06G0164500 PROTEIN"/>
    <property type="match status" value="1"/>
</dbReference>
<keyword evidence="4" id="KW-0540">Nuclease</keyword>
<protein>
    <recommendedName>
        <fullName evidence="9">DDE Tnp4 domain-containing protein</fullName>
    </recommendedName>
</protein>
<dbReference type="GO" id="GO:0005634">
    <property type="term" value="C:nucleus"/>
    <property type="evidence" value="ECO:0007669"/>
    <property type="project" value="UniProtKB-SubCell"/>
</dbReference>
<sequence>MSSHRKMSSHWSQSSLLLPLLRHPPPVVAMATLLPIILPPPPKKKTLSATAATPSASPKTRFKVSLPYLRPLLFPHQDTASSAHSLMSLDPHLIPPAFHQLEAHYQAQSLSSYLIHTDRESNLFHLDFTRTPPCPITKISGKPLVLDATTSSKTRSSVARFCVELDVSGDLPSEFFLDNGGKGLRKPVHYEQVGRPMDPQRQHRRRLAALLSSFIADLLSLLLILFPPTSNPLPLDDCTGNGTPTPDPRDVIFPDLLLHLLSTSEISATLSLLSFLRKRRRVEPADVGDPESTIARLLRGDSVKRRNPDSFKQFFNMNSSTFEWLCGLLEPLLECRDPVDSPLNLSAETRLGIGLFRLASGADFPEISDQFRVPISVSQFCVKQLCRVLCTNFRFWVGFPSPNELGSVSSQFYSLTGIPNCCGAIQCARFKIRRNFGKKGGGEETIAAQIIVDSSSRILSIIAGFHGQKTNSQILKSSTLYKDIEKGALLNSQPVCINGVDIPQFFAGEGAYPLLPWLMIPFTCNSLPGSNEEKFNSAHRIVLLSALKAIASLRKWGVLNRSIEVEDKVAVAYIGASSILHNMLLMREDFSAFFDELDECSWIHCQSSQPPLEENNGVEEIFTQRMAFASTIRDALAKKVSEQF</sequence>
<comment type="caution">
    <text evidence="10">The sequence shown here is derived from an EMBL/GenBank/DDBJ whole genome shotgun (WGS) entry which is preliminary data.</text>
</comment>
<dbReference type="GO" id="GO:0046872">
    <property type="term" value="F:metal ion binding"/>
    <property type="evidence" value="ECO:0007669"/>
    <property type="project" value="UniProtKB-KW"/>
</dbReference>
<keyword evidence="8" id="KW-1133">Transmembrane helix</keyword>
<evidence type="ECO:0000259" key="9">
    <source>
        <dbReference type="Pfam" id="PF13359"/>
    </source>
</evidence>
<keyword evidence="8" id="KW-0472">Membrane</keyword>
<dbReference type="Proteomes" id="UP000249390">
    <property type="component" value="Unassembled WGS sequence"/>
</dbReference>
<dbReference type="EMBL" id="NQVE01000205">
    <property type="protein sequence ID" value="RAL38834.1"/>
    <property type="molecule type" value="Genomic_DNA"/>
</dbReference>
<comment type="cofactor">
    <cofactor evidence="1">
        <name>a divalent metal cation</name>
        <dbReference type="ChEBI" id="CHEBI:60240"/>
    </cofactor>
</comment>
<dbReference type="PANTHER" id="PTHR22930">
    <property type="match status" value="1"/>
</dbReference>
<dbReference type="InterPro" id="IPR045249">
    <property type="entry name" value="HARBI1-like"/>
</dbReference>
<proteinExistence type="inferred from homology"/>
<evidence type="ECO:0000256" key="7">
    <source>
        <dbReference type="ARBA" id="ARBA00023242"/>
    </source>
</evidence>
<keyword evidence="6" id="KW-0378">Hydrolase</keyword>
<dbReference type="GO" id="GO:0016787">
    <property type="term" value="F:hydrolase activity"/>
    <property type="evidence" value="ECO:0007669"/>
    <property type="project" value="UniProtKB-KW"/>
</dbReference>
<dbReference type="Pfam" id="PF13359">
    <property type="entry name" value="DDE_Tnp_4"/>
    <property type="match status" value="1"/>
</dbReference>
<evidence type="ECO:0000313" key="11">
    <source>
        <dbReference type="Proteomes" id="UP000249390"/>
    </source>
</evidence>
<dbReference type="AlphaFoldDB" id="A0A328D039"/>
<evidence type="ECO:0000256" key="3">
    <source>
        <dbReference type="ARBA" id="ARBA00006958"/>
    </source>
</evidence>
<evidence type="ECO:0000256" key="8">
    <source>
        <dbReference type="SAM" id="Phobius"/>
    </source>
</evidence>
<evidence type="ECO:0000256" key="4">
    <source>
        <dbReference type="ARBA" id="ARBA00022722"/>
    </source>
</evidence>
<evidence type="ECO:0000256" key="5">
    <source>
        <dbReference type="ARBA" id="ARBA00022723"/>
    </source>
</evidence>
<evidence type="ECO:0000256" key="6">
    <source>
        <dbReference type="ARBA" id="ARBA00022801"/>
    </source>
</evidence>
<dbReference type="InterPro" id="IPR027806">
    <property type="entry name" value="HARBI1_dom"/>
</dbReference>
<evidence type="ECO:0000313" key="10">
    <source>
        <dbReference type="EMBL" id="RAL38834.1"/>
    </source>
</evidence>
<evidence type="ECO:0000256" key="1">
    <source>
        <dbReference type="ARBA" id="ARBA00001968"/>
    </source>
</evidence>
<accession>A0A328D039</accession>
<dbReference type="GO" id="GO:0004518">
    <property type="term" value="F:nuclease activity"/>
    <property type="evidence" value="ECO:0007669"/>
    <property type="project" value="UniProtKB-KW"/>
</dbReference>
<gene>
    <name evidence="10" type="ORF">DM860_015195</name>
</gene>
<organism evidence="10 11">
    <name type="scientific">Cuscuta australis</name>
    <dbReference type="NCBI Taxonomy" id="267555"/>
    <lineage>
        <taxon>Eukaryota</taxon>
        <taxon>Viridiplantae</taxon>
        <taxon>Streptophyta</taxon>
        <taxon>Embryophyta</taxon>
        <taxon>Tracheophyta</taxon>
        <taxon>Spermatophyta</taxon>
        <taxon>Magnoliopsida</taxon>
        <taxon>eudicotyledons</taxon>
        <taxon>Gunneridae</taxon>
        <taxon>Pentapetalae</taxon>
        <taxon>asterids</taxon>
        <taxon>lamiids</taxon>
        <taxon>Solanales</taxon>
        <taxon>Convolvulaceae</taxon>
        <taxon>Cuscuteae</taxon>
        <taxon>Cuscuta</taxon>
        <taxon>Cuscuta subgen. Grammica</taxon>
        <taxon>Cuscuta sect. Cleistogrammica</taxon>
    </lineage>
</organism>
<keyword evidence="5" id="KW-0479">Metal-binding</keyword>
<keyword evidence="11" id="KW-1185">Reference proteome</keyword>
<comment type="similarity">
    <text evidence="3">Belongs to the HARBI1 family.</text>
</comment>
<evidence type="ECO:0000256" key="2">
    <source>
        <dbReference type="ARBA" id="ARBA00004123"/>
    </source>
</evidence>
<name>A0A328D039_9ASTE</name>
<feature type="domain" description="DDE Tnp4" evidence="9">
    <location>
        <begin position="443"/>
        <end position="582"/>
    </location>
</feature>